<dbReference type="Proteomes" id="UP000467240">
    <property type="component" value="Unassembled WGS sequence"/>
</dbReference>
<dbReference type="Gene3D" id="1.10.3720.10">
    <property type="entry name" value="MetI-like"/>
    <property type="match status" value="1"/>
</dbReference>
<proteinExistence type="inferred from homology"/>
<dbReference type="GO" id="GO:0005886">
    <property type="term" value="C:plasma membrane"/>
    <property type="evidence" value="ECO:0007669"/>
    <property type="project" value="UniProtKB-SubCell"/>
</dbReference>
<feature type="domain" description="ABC transmembrane type-1" evidence="8">
    <location>
        <begin position="37"/>
        <end position="250"/>
    </location>
</feature>
<evidence type="ECO:0000256" key="3">
    <source>
        <dbReference type="ARBA" id="ARBA00022475"/>
    </source>
</evidence>
<sequence length="261" mass="28354">MIYNSTREISRSGVDRGSAGIENYTELFSQAVLPGILLRTLVWVVVVLAATVIISLAIAQLLDKAFPGRRIVRMIVIIPWASSVVMTTMVVFYGLEPFIGIFNQFFVDVGLLDQPYGFTKNPVSAFVWSMVVAVFVSLPFTTYTILSGLQTVPSDVLEAAAMDGAGPVKTYFRIVLPQLRSAIAVSVLINIINVFNSLPILRVMTGAMPGNDADTIMTYIYKFLDAGKYDVASALSVVGFVIVLAIVAIYLKVVKPLGDQS</sequence>
<dbReference type="InterPro" id="IPR000515">
    <property type="entry name" value="MetI-like"/>
</dbReference>
<dbReference type="InterPro" id="IPR035906">
    <property type="entry name" value="MetI-like_sf"/>
</dbReference>
<evidence type="ECO:0000313" key="10">
    <source>
        <dbReference type="Proteomes" id="UP000467240"/>
    </source>
</evidence>
<dbReference type="PROSITE" id="PS50928">
    <property type="entry name" value="ABC_TM1"/>
    <property type="match status" value="1"/>
</dbReference>
<gene>
    <name evidence="9" type="ORF">F8O01_12920</name>
</gene>
<dbReference type="OrthoDB" id="9804439at2"/>
<keyword evidence="6 7" id="KW-0472">Membrane</keyword>
<dbReference type="Pfam" id="PF00528">
    <property type="entry name" value="BPD_transp_1"/>
    <property type="match status" value="1"/>
</dbReference>
<keyword evidence="4 7" id="KW-0812">Transmembrane</keyword>
<dbReference type="EMBL" id="WBJZ01000017">
    <property type="protein sequence ID" value="KAB1654851.1"/>
    <property type="molecule type" value="Genomic_DNA"/>
</dbReference>
<evidence type="ECO:0000256" key="4">
    <source>
        <dbReference type="ARBA" id="ARBA00022692"/>
    </source>
</evidence>
<dbReference type="InterPro" id="IPR050809">
    <property type="entry name" value="UgpAE/MalFG_permease"/>
</dbReference>
<keyword evidence="10" id="KW-1185">Reference proteome</keyword>
<organism evidence="9 10">
    <name type="scientific">Pseudoclavibacter chungangensis</name>
    <dbReference type="NCBI Taxonomy" id="587635"/>
    <lineage>
        <taxon>Bacteria</taxon>
        <taxon>Bacillati</taxon>
        <taxon>Actinomycetota</taxon>
        <taxon>Actinomycetes</taxon>
        <taxon>Micrococcales</taxon>
        <taxon>Microbacteriaceae</taxon>
        <taxon>Pseudoclavibacter</taxon>
    </lineage>
</organism>
<evidence type="ECO:0000256" key="5">
    <source>
        <dbReference type="ARBA" id="ARBA00022989"/>
    </source>
</evidence>
<feature type="transmembrane region" description="Helical" evidence="7">
    <location>
        <begin position="231"/>
        <end position="251"/>
    </location>
</feature>
<comment type="caution">
    <text evidence="9">The sequence shown here is derived from an EMBL/GenBank/DDBJ whole genome shotgun (WGS) entry which is preliminary data.</text>
</comment>
<feature type="transmembrane region" description="Helical" evidence="7">
    <location>
        <begin position="71"/>
        <end position="95"/>
    </location>
</feature>
<feature type="transmembrane region" description="Helical" evidence="7">
    <location>
        <begin position="182"/>
        <end position="201"/>
    </location>
</feature>
<name>A0A7J5BPN2_9MICO</name>
<comment type="similarity">
    <text evidence="7">Belongs to the binding-protein-dependent transport system permease family.</text>
</comment>
<evidence type="ECO:0000256" key="7">
    <source>
        <dbReference type="RuleBase" id="RU363032"/>
    </source>
</evidence>
<evidence type="ECO:0000313" key="9">
    <source>
        <dbReference type="EMBL" id="KAB1654851.1"/>
    </source>
</evidence>
<dbReference type="PANTHER" id="PTHR43227">
    <property type="entry name" value="BLL4140 PROTEIN"/>
    <property type="match status" value="1"/>
</dbReference>
<protein>
    <submittedName>
        <fullName evidence="9">Sugar ABC transporter permease</fullName>
    </submittedName>
</protein>
<evidence type="ECO:0000259" key="8">
    <source>
        <dbReference type="PROSITE" id="PS50928"/>
    </source>
</evidence>
<comment type="subcellular location">
    <subcellularLocation>
        <location evidence="1 7">Cell membrane</location>
        <topology evidence="1 7">Multi-pass membrane protein</topology>
    </subcellularLocation>
</comment>
<keyword evidence="5 7" id="KW-1133">Transmembrane helix</keyword>
<dbReference type="CDD" id="cd06261">
    <property type="entry name" value="TM_PBP2"/>
    <property type="match status" value="1"/>
</dbReference>
<evidence type="ECO:0000256" key="6">
    <source>
        <dbReference type="ARBA" id="ARBA00023136"/>
    </source>
</evidence>
<evidence type="ECO:0000256" key="2">
    <source>
        <dbReference type="ARBA" id="ARBA00022448"/>
    </source>
</evidence>
<dbReference type="PANTHER" id="PTHR43227:SF8">
    <property type="entry name" value="DIACETYLCHITOBIOSE UPTAKE SYSTEM PERMEASE PROTEIN DASB"/>
    <property type="match status" value="1"/>
</dbReference>
<accession>A0A7J5BPN2</accession>
<keyword evidence="2 7" id="KW-0813">Transport</keyword>
<feature type="transmembrane region" description="Helical" evidence="7">
    <location>
        <begin position="125"/>
        <end position="146"/>
    </location>
</feature>
<keyword evidence="3" id="KW-1003">Cell membrane</keyword>
<evidence type="ECO:0000256" key="1">
    <source>
        <dbReference type="ARBA" id="ARBA00004651"/>
    </source>
</evidence>
<dbReference type="GO" id="GO:0055085">
    <property type="term" value="P:transmembrane transport"/>
    <property type="evidence" value="ECO:0007669"/>
    <property type="project" value="InterPro"/>
</dbReference>
<feature type="transmembrane region" description="Helical" evidence="7">
    <location>
        <begin position="36"/>
        <end position="59"/>
    </location>
</feature>
<dbReference type="SUPFAM" id="SSF161098">
    <property type="entry name" value="MetI-like"/>
    <property type="match status" value="1"/>
</dbReference>
<reference evidence="9 10" key="1">
    <citation type="submission" date="2019-09" db="EMBL/GenBank/DDBJ databases">
        <title>Phylogeny of genus Pseudoclavibacter and closely related genus.</title>
        <authorList>
            <person name="Li Y."/>
        </authorList>
    </citation>
    <scope>NUCLEOTIDE SEQUENCE [LARGE SCALE GENOMIC DNA]</scope>
    <source>
        <strain evidence="9 10">DSM 23821</strain>
    </source>
</reference>
<dbReference type="AlphaFoldDB" id="A0A7J5BPN2"/>